<dbReference type="OrthoDB" id="10511010at2759"/>
<protein>
    <submittedName>
        <fullName evidence="1">Uncharacterized protein</fullName>
    </submittedName>
</protein>
<dbReference type="AlphaFoldDB" id="A0A8X7ULZ5"/>
<proteinExistence type="predicted"/>
<reference evidence="1 2" key="1">
    <citation type="submission" date="2020-02" db="EMBL/GenBank/DDBJ databases">
        <authorList>
            <person name="Ma Q."/>
            <person name="Huang Y."/>
            <person name="Song X."/>
            <person name="Pei D."/>
        </authorList>
    </citation>
    <scope>NUCLEOTIDE SEQUENCE [LARGE SCALE GENOMIC DNA]</scope>
    <source>
        <strain evidence="1">Sxm20200214</strain>
        <tissue evidence="1">Leaf</tissue>
    </source>
</reference>
<sequence>MPFTSLVVHLFSLRLAPNCLPSFFSNWHMTITSCLLALFLRLSCEKHMKVQPQAYLGEEDQRRPSSPLVRLAKVWSFASPILSIQLCSSGTQVLSKPVSRLIFSVANVIWVLLKLRLKSISGGGGGDEVAVTVTPSLVTTTTIAISPIHHCSPPPPPPSLFRSVFGGLRLHRSRDHHYLKPYSDPTTSENEAHSH</sequence>
<keyword evidence="2" id="KW-1185">Reference proteome</keyword>
<name>A0A8X7ULZ5_BRACI</name>
<evidence type="ECO:0000313" key="2">
    <source>
        <dbReference type="Proteomes" id="UP000886595"/>
    </source>
</evidence>
<comment type="caution">
    <text evidence="1">The sequence shown here is derived from an EMBL/GenBank/DDBJ whole genome shotgun (WGS) entry which is preliminary data.</text>
</comment>
<evidence type="ECO:0000313" key="1">
    <source>
        <dbReference type="EMBL" id="KAG2282481.1"/>
    </source>
</evidence>
<dbReference type="EMBL" id="JAAMPC010000011">
    <property type="protein sequence ID" value="KAG2282481.1"/>
    <property type="molecule type" value="Genomic_DNA"/>
</dbReference>
<dbReference type="Proteomes" id="UP000886595">
    <property type="component" value="Unassembled WGS sequence"/>
</dbReference>
<organism evidence="1 2">
    <name type="scientific">Brassica carinata</name>
    <name type="common">Ethiopian mustard</name>
    <name type="synonym">Abyssinian cabbage</name>
    <dbReference type="NCBI Taxonomy" id="52824"/>
    <lineage>
        <taxon>Eukaryota</taxon>
        <taxon>Viridiplantae</taxon>
        <taxon>Streptophyta</taxon>
        <taxon>Embryophyta</taxon>
        <taxon>Tracheophyta</taxon>
        <taxon>Spermatophyta</taxon>
        <taxon>Magnoliopsida</taxon>
        <taxon>eudicotyledons</taxon>
        <taxon>Gunneridae</taxon>
        <taxon>Pentapetalae</taxon>
        <taxon>rosids</taxon>
        <taxon>malvids</taxon>
        <taxon>Brassicales</taxon>
        <taxon>Brassicaceae</taxon>
        <taxon>Brassiceae</taxon>
        <taxon>Brassica</taxon>
    </lineage>
</organism>
<gene>
    <name evidence="1" type="ORF">Bca52824_053701</name>
</gene>
<accession>A0A8X7ULZ5</accession>